<evidence type="ECO:0000313" key="4">
    <source>
        <dbReference type="Proteomes" id="UP000823842"/>
    </source>
</evidence>
<feature type="transmembrane region" description="Helical" evidence="2">
    <location>
        <begin position="95"/>
        <end position="113"/>
    </location>
</feature>
<dbReference type="PANTHER" id="PTHR34989">
    <property type="entry name" value="PROTEIN HDED"/>
    <property type="match status" value="1"/>
</dbReference>
<feature type="region of interest" description="Disordered" evidence="1">
    <location>
        <begin position="180"/>
        <end position="265"/>
    </location>
</feature>
<dbReference type="EMBL" id="DWYZ01000100">
    <property type="protein sequence ID" value="HJB28185.1"/>
    <property type="molecule type" value="Genomic_DNA"/>
</dbReference>
<evidence type="ECO:0000256" key="2">
    <source>
        <dbReference type="SAM" id="Phobius"/>
    </source>
</evidence>
<keyword evidence="2" id="KW-1133">Transmembrane helix</keyword>
<protein>
    <submittedName>
        <fullName evidence="3">DUF308 domain-containing protein</fullName>
    </submittedName>
</protein>
<feature type="transmembrane region" description="Helical" evidence="2">
    <location>
        <begin position="12"/>
        <end position="34"/>
    </location>
</feature>
<sequence>MSEHIAKLLKGQMASSVFYIILGLCLVLMPVRMVDVICKVVFGIVLIGAGVYHIVIYVKGKINATLMDMFSGVLLFVLGGFLFFNPQIVVKLLPVLLGAFVLIDSIWTLQGCAKLKNRNRPEWQAFTLISLVFVVLGIVLVLNPFSAVKTTVIFAGWVLLCNGILDVVFLVFMKKEPKMKPPMESEDQSVPDDQEAGQSKEVSQLQEITETEKTSGEDAAGEEISIEENHEPEDRLEDPKSSQTAKLQEGKASWNGEILEEWKDD</sequence>
<dbReference type="Pfam" id="PF03729">
    <property type="entry name" value="DUF308"/>
    <property type="match status" value="2"/>
</dbReference>
<feature type="compositionally biased region" description="Basic and acidic residues" evidence="1">
    <location>
        <begin position="227"/>
        <end position="240"/>
    </location>
</feature>
<keyword evidence="2" id="KW-0812">Transmembrane</keyword>
<name>A0A9D2RWU3_9FIRM</name>
<dbReference type="AlphaFoldDB" id="A0A9D2RWU3"/>
<proteinExistence type="predicted"/>
<feature type="transmembrane region" description="Helical" evidence="2">
    <location>
        <begin position="125"/>
        <end position="146"/>
    </location>
</feature>
<gene>
    <name evidence="3" type="ORF">IAA06_05245</name>
</gene>
<dbReference type="InterPro" id="IPR005325">
    <property type="entry name" value="DUF308_memb"/>
</dbReference>
<keyword evidence="2" id="KW-0472">Membrane</keyword>
<feature type="transmembrane region" description="Helical" evidence="2">
    <location>
        <begin position="70"/>
        <end position="89"/>
    </location>
</feature>
<feature type="transmembrane region" description="Helical" evidence="2">
    <location>
        <begin position="40"/>
        <end position="58"/>
    </location>
</feature>
<feature type="compositionally biased region" description="Polar residues" evidence="1">
    <location>
        <begin position="196"/>
        <end position="208"/>
    </location>
</feature>
<dbReference type="Proteomes" id="UP000823842">
    <property type="component" value="Unassembled WGS sequence"/>
</dbReference>
<feature type="compositionally biased region" description="Acidic residues" evidence="1">
    <location>
        <begin position="184"/>
        <end position="195"/>
    </location>
</feature>
<dbReference type="GO" id="GO:0005886">
    <property type="term" value="C:plasma membrane"/>
    <property type="evidence" value="ECO:0007669"/>
    <property type="project" value="TreeGrafter"/>
</dbReference>
<feature type="transmembrane region" description="Helical" evidence="2">
    <location>
        <begin position="152"/>
        <end position="173"/>
    </location>
</feature>
<dbReference type="PANTHER" id="PTHR34989:SF1">
    <property type="entry name" value="PROTEIN HDED"/>
    <property type="match status" value="1"/>
</dbReference>
<reference evidence="3" key="1">
    <citation type="journal article" date="2021" name="PeerJ">
        <title>Extensive microbial diversity within the chicken gut microbiome revealed by metagenomics and culture.</title>
        <authorList>
            <person name="Gilroy R."/>
            <person name="Ravi A."/>
            <person name="Getino M."/>
            <person name="Pursley I."/>
            <person name="Horton D.L."/>
            <person name="Alikhan N.F."/>
            <person name="Baker D."/>
            <person name="Gharbi K."/>
            <person name="Hall N."/>
            <person name="Watson M."/>
            <person name="Adriaenssens E.M."/>
            <person name="Foster-Nyarko E."/>
            <person name="Jarju S."/>
            <person name="Secka A."/>
            <person name="Antonio M."/>
            <person name="Oren A."/>
            <person name="Chaudhuri R.R."/>
            <person name="La Ragione R."/>
            <person name="Hildebrand F."/>
            <person name="Pallen M.J."/>
        </authorList>
    </citation>
    <scope>NUCLEOTIDE SEQUENCE</scope>
    <source>
        <strain evidence="3">ChiSjej1B19-5720</strain>
    </source>
</reference>
<accession>A0A9D2RWU3</accession>
<reference evidence="3" key="2">
    <citation type="submission" date="2021-04" db="EMBL/GenBank/DDBJ databases">
        <authorList>
            <person name="Gilroy R."/>
        </authorList>
    </citation>
    <scope>NUCLEOTIDE SEQUENCE</scope>
    <source>
        <strain evidence="3">ChiSjej1B19-5720</strain>
    </source>
</reference>
<evidence type="ECO:0000256" key="1">
    <source>
        <dbReference type="SAM" id="MobiDB-lite"/>
    </source>
</evidence>
<organism evidence="3 4">
    <name type="scientific">Candidatus Blautia faecavium</name>
    <dbReference type="NCBI Taxonomy" id="2838487"/>
    <lineage>
        <taxon>Bacteria</taxon>
        <taxon>Bacillati</taxon>
        <taxon>Bacillota</taxon>
        <taxon>Clostridia</taxon>
        <taxon>Lachnospirales</taxon>
        <taxon>Lachnospiraceae</taxon>
        <taxon>Blautia</taxon>
    </lineage>
</organism>
<dbReference type="InterPro" id="IPR052712">
    <property type="entry name" value="Acid_resist_chaperone_HdeD"/>
</dbReference>
<comment type="caution">
    <text evidence="3">The sequence shown here is derived from an EMBL/GenBank/DDBJ whole genome shotgun (WGS) entry which is preliminary data.</text>
</comment>
<evidence type="ECO:0000313" key="3">
    <source>
        <dbReference type="EMBL" id="HJB28185.1"/>
    </source>
</evidence>